<dbReference type="PANTHER" id="PTHR47894:SF1">
    <property type="entry name" value="HTH-TYPE TRANSCRIPTIONAL REGULATOR VQSM"/>
    <property type="match status" value="1"/>
</dbReference>
<gene>
    <name evidence="5" type="ORF">IAQ69_00880</name>
</gene>
<dbReference type="InterPro" id="IPR009057">
    <property type="entry name" value="Homeodomain-like_sf"/>
</dbReference>
<evidence type="ECO:0000256" key="2">
    <source>
        <dbReference type="ARBA" id="ARBA00023125"/>
    </source>
</evidence>
<dbReference type="InterPro" id="IPR018060">
    <property type="entry name" value="HTH_AraC"/>
</dbReference>
<accession>A0A7T7WJB2</accession>
<evidence type="ECO:0000313" key="6">
    <source>
        <dbReference type="Proteomes" id="UP000596079"/>
    </source>
</evidence>
<dbReference type="EMBL" id="CP060811">
    <property type="protein sequence ID" value="QQN88283.1"/>
    <property type="molecule type" value="Genomic_DNA"/>
</dbReference>
<dbReference type="SMART" id="SM00342">
    <property type="entry name" value="HTH_ARAC"/>
    <property type="match status" value="1"/>
</dbReference>
<dbReference type="PROSITE" id="PS01124">
    <property type="entry name" value="HTH_ARAC_FAMILY_2"/>
    <property type="match status" value="1"/>
</dbReference>
<dbReference type="Proteomes" id="UP000596079">
    <property type="component" value="Chromosome"/>
</dbReference>
<sequence length="356" mass="41740">MHVPQDYVGSVYGGLGHLLLDYYQLKQLDIPKKLFAIQNLERFDYILWRDLLSQLDQELQRPALGLEIAQLVQAKHLGIIGYLALSSETLGEAFMRYHDYHRLIYDGSPLQVSLDRDYLSISWSEIPFKVSTQLTDEIAIALMTEFIRSSILDQHQLHLHEVHFQHPVNKNIAVYEQYFRCKVRFGQAKNQVLIPVSEMSTPLKKGDQTLQKLLMQQAEAVLEKLPNSTQIDQRLQQAILVGLQKNMFQIEHIAKQMNFSVRQLQRYLQKQGQTYQQRMQEIRCMMAMQYLKDPHLSLQEISMLLGYSEQSAFQRAFKQWTAQTPQQWRSEYLKTQVQEKFLDYPATAEINVPYQI</sequence>
<keyword evidence="2" id="KW-0238">DNA-binding</keyword>
<protein>
    <submittedName>
        <fullName evidence="5">AraC family transcriptional regulator</fullName>
    </submittedName>
</protein>
<keyword evidence="3" id="KW-0804">Transcription</keyword>
<dbReference type="InterPro" id="IPR027304">
    <property type="entry name" value="Trigger_fact/SurA_dom_sf"/>
</dbReference>
<dbReference type="GO" id="GO:0003700">
    <property type="term" value="F:DNA-binding transcription factor activity"/>
    <property type="evidence" value="ECO:0007669"/>
    <property type="project" value="InterPro"/>
</dbReference>
<dbReference type="Pfam" id="PF12625">
    <property type="entry name" value="Arabinose_bd"/>
    <property type="match status" value="1"/>
</dbReference>
<dbReference type="SUPFAM" id="SSF109998">
    <property type="entry name" value="Triger factor/SurA peptide-binding domain-like"/>
    <property type="match status" value="1"/>
</dbReference>
<evidence type="ECO:0000259" key="4">
    <source>
        <dbReference type="PROSITE" id="PS01124"/>
    </source>
</evidence>
<dbReference type="InterPro" id="IPR032687">
    <property type="entry name" value="AraC-type_N"/>
</dbReference>
<feature type="domain" description="HTH araC/xylS-type" evidence="4">
    <location>
        <begin position="233"/>
        <end position="331"/>
    </location>
</feature>
<evidence type="ECO:0000313" key="5">
    <source>
        <dbReference type="EMBL" id="QQN88283.1"/>
    </source>
</evidence>
<dbReference type="GO" id="GO:0000976">
    <property type="term" value="F:transcription cis-regulatory region binding"/>
    <property type="evidence" value="ECO:0007669"/>
    <property type="project" value="TreeGrafter"/>
</dbReference>
<dbReference type="SUPFAM" id="SSF46689">
    <property type="entry name" value="Homeodomain-like"/>
    <property type="match status" value="1"/>
</dbReference>
<dbReference type="Pfam" id="PF12833">
    <property type="entry name" value="HTH_18"/>
    <property type="match status" value="1"/>
</dbReference>
<evidence type="ECO:0000256" key="3">
    <source>
        <dbReference type="ARBA" id="ARBA00023163"/>
    </source>
</evidence>
<keyword evidence="1" id="KW-0805">Transcription regulation</keyword>
<evidence type="ECO:0000256" key="1">
    <source>
        <dbReference type="ARBA" id="ARBA00023015"/>
    </source>
</evidence>
<proteinExistence type="predicted"/>
<dbReference type="RefSeq" id="WP_180017522.1">
    <property type="nucleotide sequence ID" value="NZ_CP060811.1"/>
</dbReference>
<name>A0A7T7WJB2_9GAMM</name>
<dbReference type="PANTHER" id="PTHR47894">
    <property type="entry name" value="HTH-TYPE TRANSCRIPTIONAL REGULATOR GADX"/>
    <property type="match status" value="1"/>
</dbReference>
<dbReference type="Gene3D" id="1.10.10.60">
    <property type="entry name" value="Homeodomain-like"/>
    <property type="match status" value="1"/>
</dbReference>
<organism evidence="5 6">
    <name type="scientific">Acinetobacter variabilis</name>
    <dbReference type="NCBI Taxonomy" id="70346"/>
    <lineage>
        <taxon>Bacteria</taxon>
        <taxon>Pseudomonadati</taxon>
        <taxon>Pseudomonadota</taxon>
        <taxon>Gammaproteobacteria</taxon>
        <taxon>Moraxellales</taxon>
        <taxon>Moraxellaceae</taxon>
        <taxon>Acinetobacter</taxon>
    </lineage>
</organism>
<reference evidence="5 6" key="1">
    <citation type="submission" date="2020-08" db="EMBL/GenBank/DDBJ databases">
        <title>Emergence of ISAba1-mediated novel tet(X) in Acinetobacter variabilis from a chicken farm.</title>
        <authorList>
            <person name="Peng K."/>
            <person name="Li R."/>
        </authorList>
    </citation>
    <scope>NUCLEOTIDE SEQUENCE [LARGE SCALE GENOMIC DNA]</scope>
    <source>
        <strain evidence="5 6">XM9F202-2</strain>
    </source>
</reference>
<dbReference type="AlphaFoldDB" id="A0A7T7WJB2"/>
<dbReference type="GO" id="GO:0005829">
    <property type="term" value="C:cytosol"/>
    <property type="evidence" value="ECO:0007669"/>
    <property type="project" value="TreeGrafter"/>
</dbReference>